<dbReference type="SMART" id="SM00304">
    <property type="entry name" value="HAMP"/>
    <property type="match status" value="1"/>
</dbReference>
<evidence type="ECO:0000256" key="8">
    <source>
        <dbReference type="ARBA" id="ARBA00022777"/>
    </source>
</evidence>
<comment type="caution">
    <text evidence="16">The sequence shown here is derived from an EMBL/GenBank/DDBJ whole genome shotgun (WGS) entry which is preliminary data.</text>
</comment>
<dbReference type="CDD" id="cd06225">
    <property type="entry name" value="HAMP"/>
    <property type="match status" value="1"/>
</dbReference>
<dbReference type="SUPFAM" id="SSF158472">
    <property type="entry name" value="HAMP domain-like"/>
    <property type="match status" value="1"/>
</dbReference>
<gene>
    <name evidence="16" type="ORF">BLL40_07240</name>
</gene>
<dbReference type="SMART" id="SM00388">
    <property type="entry name" value="HisKA"/>
    <property type="match status" value="1"/>
</dbReference>
<dbReference type="Pfam" id="PF00512">
    <property type="entry name" value="HisKA"/>
    <property type="match status" value="1"/>
</dbReference>
<feature type="domain" description="HAMP" evidence="15">
    <location>
        <begin position="207"/>
        <end position="259"/>
    </location>
</feature>
<dbReference type="InterPro" id="IPR036890">
    <property type="entry name" value="HATPase_C_sf"/>
</dbReference>
<keyword evidence="17" id="KW-1185">Reference proteome</keyword>
<evidence type="ECO:0000256" key="1">
    <source>
        <dbReference type="ARBA" id="ARBA00000085"/>
    </source>
</evidence>
<dbReference type="SUPFAM" id="SSF47384">
    <property type="entry name" value="Homodimeric domain of signal transducing histidine kinase"/>
    <property type="match status" value="1"/>
</dbReference>
<keyword evidence="4" id="KW-1003">Cell membrane</keyword>
<keyword evidence="9" id="KW-0067">ATP-binding</keyword>
<dbReference type="PROSITE" id="PS50885">
    <property type="entry name" value="HAMP"/>
    <property type="match status" value="1"/>
</dbReference>
<protein>
    <recommendedName>
        <fullName evidence="3">histidine kinase</fullName>
        <ecNumber evidence="3">2.7.13.3</ecNumber>
    </recommendedName>
</protein>
<dbReference type="EMBL" id="MRWQ01000005">
    <property type="protein sequence ID" value="OKL37358.1"/>
    <property type="molecule type" value="Genomic_DNA"/>
</dbReference>
<evidence type="ECO:0000313" key="16">
    <source>
        <dbReference type="EMBL" id="OKL37358.1"/>
    </source>
</evidence>
<dbReference type="SUPFAM" id="SSF55785">
    <property type="entry name" value="PYP-like sensor domain (PAS domain)"/>
    <property type="match status" value="1"/>
</dbReference>
<evidence type="ECO:0000256" key="3">
    <source>
        <dbReference type="ARBA" id="ARBA00012438"/>
    </source>
</evidence>
<dbReference type="SUPFAM" id="SSF55874">
    <property type="entry name" value="ATPase domain of HSP90 chaperone/DNA topoisomerase II/histidine kinase"/>
    <property type="match status" value="1"/>
</dbReference>
<keyword evidence="10" id="KW-0902">Two-component regulatory system</keyword>
<comment type="subcellular location">
    <subcellularLocation>
        <location evidence="2">Cell membrane</location>
        <topology evidence="2">Multi-pass membrane protein</topology>
    </subcellularLocation>
</comment>
<dbReference type="PROSITE" id="PS50109">
    <property type="entry name" value="HIS_KIN"/>
    <property type="match status" value="1"/>
</dbReference>
<dbReference type="STRING" id="1714354.BLL40_07240"/>
<dbReference type="GO" id="GO:0005524">
    <property type="term" value="F:ATP binding"/>
    <property type="evidence" value="ECO:0007669"/>
    <property type="project" value="UniProtKB-KW"/>
</dbReference>
<dbReference type="SMART" id="SM00387">
    <property type="entry name" value="HATPase_c"/>
    <property type="match status" value="1"/>
</dbReference>
<dbReference type="GO" id="GO:0005886">
    <property type="term" value="C:plasma membrane"/>
    <property type="evidence" value="ECO:0007669"/>
    <property type="project" value="UniProtKB-SubCell"/>
</dbReference>
<evidence type="ECO:0000256" key="12">
    <source>
        <dbReference type="SAM" id="Coils"/>
    </source>
</evidence>
<keyword evidence="6" id="KW-0808">Transferase</keyword>
<keyword evidence="13" id="KW-1133">Transmembrane helix</keyword>
<evidence type="ECO:0000256" key="13">
    <source>
        <dbReference type="SAM" id="Phobius"/>
    </source>
</evidence>
<organism evidence="16 17">
    <name type="scientific">Domibacillus mangrovi</name>
    <dbReference type="NCBI Taxonomy" id="1714354"/>
    <lineage>
        <taxon>Bacteria</taxon>
        <taxon>Bacillati</taxon>
        <taxon>Bacillota</taxon>
        <taxon>Bacilli</taxon>
        <taxon>Bacillales</taxon>
        <taxon>Bacillaceae</taxon>
        <taxon>Domibacillus</taxon>
    </lineage>
</organism>
<dbReference type="Gene3D" id="3.30.450.20">
    <property type="entry name" value="PAS domain"/>
    <property type="match status" value="1"/>
</dbReference>
<evidence type="ECO:0000256" key="2">
    <source>
        <dbReference type="ARBA" id="ARBA00004651"/>
    </source>
</evidence>
<evidence type="ECO:0000256" key="9">
    <source>
        <dbReference type="ARBA" id="ARBA00022840"/>
    </source>
</evidence>
<comment type="catalytic activity">
    <reaction evidence="1">
        <text>ATP + protein L-histidine = ADP + protein N-phospho-L-histidine.</text>
        <dbReference type="EC" id="2.7.13.3"/>
    </reaction>
</comment>
<proteinExistence type="predicted"/>
<name>A0A1Q5P5B9_9BACI</name>
<dbReference type="OrthoDB" id="9815750at2"/>
<evidence type="ECO:0000256" key="5">
    <source>
        <dbReference type="ARBA" id="ARBA00022553"/>
    </source>
</evidence>
<keyword evidence="12" id="KW-0175">Coiled coil</keyword>
<dbReference type="EC" id="2.7.13.3" evidence="3"/>
<dbReference type="PANTHER" id="PTHR43065">
    <property type="entry name" value="SENSOR HISTIDINE KINASE"/>
    <property type="match status" value="1"/>
</dbReference>
<keyword evidence="8 16" id="KW-0418">Kinase</keyword>
<dbReference type="Gene3D" id="6.10.340.10">
    <property type="match status" value="1"/>
</dbReference>
<dbReference type="RefSeq" id="WP_073711230.1">
    <property type="nucleotide sequence ID" value="NZ_MRWQ01000005.1"/>
</dbReference>
<dbReference type="InterPro" id="IPR003661">
    <property type="entry name" value="HisK_dim/P_dom"/>
</dbReference>
<sequence>MNKSFLKMSFRNKILTALLLNTILLSGFSLIFVQSIEEINLVSKKVKDHNIPEIVWVSYWEEELSIKQYIVESYLSDNGSSRFIETYTSQELEKFQYEKQKQVVIPKSMESFEREMNLLDFIIVNNVRGLIMYGDEEAAKEYIKDQYLPRMEELKRELESLKEETFMSLNDHTNDFTTIIAESLLLLILMTCGVVTLSIYASYKISRSLTKPMEKMIHSVNDIANGQYGLTINETNQIELQHLTDSINQMSLRLKESFHTILTDKIYLDEILKSLPVGIITSDDEISFFSLNKSAENLLGVDAEKIKTLLRDGDYFQNKLFWDILLTKQICQNIKIPLKINGRSYQMLVSQSELINQHKEVIGRIFYFVDITKTEELENRIHQSEKLALVGELAAGAAHEIRNPLSVIKGFLSLMNDAISDMDKERFYLPLVMKEIDRINIIVEDMLLLSKPGAPILKEIYIEDIINDILPLITHSSLEAKQIEFIINVERLPVFVDINQMKQVFYNLIRNSKEAINERGTIYIYSTKEDGYYQIYVKDTGTGIPLDMQQSLYQPFFTSKGTGTGLGLTLVQRIVQNHEGKIELVSTSNEGTTFVVSLPLQQS</sequence>
<accession>A0A1Q5P5B9</accession>
<evidence type="ECO:0000313" key="17">
    <source>
        <dbReference type="Proteomes" id="UP000186524"/>
    </source>
</evidence>
<dbReference type="InterPro" id="IPR035965">
    <property type="entry name" value="PAS-like_dom_sf"/>
</dbReference>
<dbReference type="InterPro" id="IPR003660">
    <property type="entry name" value="HAMP_dom"/>
</dbReference>
<dbReference type="Gene3D" id="1.10.287.130">
    <property type="match status" value="1"/>
</dbReference>
<dbReference type="InterPro" id="IPR036097">
    <property type="entry name" value="HisK_dim/P_sf"/>
</dbReference>
<dbReference type="AlphaFoldDB" id="A0A1Q5P5B9"/>
<dbReference type="Gene3D" id="3.30.565.10">
    <property type="entry name" value="Histidine kinase-like ATPase, C-terminal domain"/>
    <property type="match status" value="1"/>
</dbReference>
<feature type="coiled-coil region" evidence="12">
    <location>
        <begin position="144"/>
        <end position="171"/>
    </location>
</feature>
<dbReference type="Pfam" id="PF02518">
    <property type="entry name" value="HATPase_c"/>
    <property type="match status" value="1"/>
</dbReference>
<evidence type="ECO:0000259" key="15">
    <source>
        <dbReference type="PROSITE" id="PS50885"/>
    </source>
</evidence>
<dbReference type="InterPro" id="IPR003594">
    <property type="entry name" value="HATPase_dom"/>
</dbReference>
<feature type="domain" description="Histidine kinase" evidence="14">
    <location>
        <begin position="396"/>
        <end position="602"/>
    </location>
</feature>
<evidence type="ECO:0000256" key="7">
    <source>
        <dbReference type="ARBA" id="ARBA00022741"/>
    </source>
</evidence>
<dbReference type="PRINTS" id="PR00344">
    <property type="entry name" value="BCTRLSENSOR"/>
</dbReference>
<dbReference type="InterPro" id="IPR005467">
    <property type="entry name" value="His_kinase_dom"/>
</dbReference>
<keyword evidence="7" id="KW-0547">Nucleotide-binding</keyword>
<reference evidence="16 17" key="1">
    <citation type="submission" date="2016-12" db="EMBL/GenBank/DDBJ databases">
        <title>Domibacillus sp. SAOS 44 whole genome sequencing.</title>
        <authorList>
            <person name="Verma A."/>
            <person name="Krishnamurthi S."/>
        </authorList>
    </citation>
    <scope>NUCLEOTIDE SEQUENCE [LARGE SCALE GENOMIC DNA]</scope>
    <source>
        <strain evidence="16 17">SAOS 44</strain>
    </source>
</reference>
<evidence type="ECO:0000256" key="6">
    <source>
        <dbReference type="ARBA" id="ARBA00022679"/>
    </source>
</evidence>
<keyword evidence="11 13" id="KW-0472">Membrane</keyword>
<evidence type="ECO:0000256" key="10">
    <source>
        <dbReference type="ARBA" id="ARBA00023012"/>
    </source>
</evidence>
<keyword evidence="13" id="KW-0812">Transmembrane</keyword>
<dbReference type="CDD" id="cd00082">
    <property type="entry name" value="HisKA"/>
    <property type="match status" value="1"/>
</dbReference>
<dbReference type="InterPro" id="IPR004358">
    <property type="entry name" value="Sig_transdc_His_kin-like_C"/>
</dbReference>
<evidence type="ECO:0000256" key="4">
    <source>
        <dbReference type="ARBA" id="ARBA00022475"/>
    </source>
</evidence>
<dbReference type="GO" id="GO:0000155">
    <property type="term" value="F:phosphorelay sensor kinase activity"/>
    <property type="evidence" value="ECO:0007669"/>
    <property type="project" value="InterPro"/>
</dbReference>
<dbReference type="Pfam" id="PF00672">
    <property type="entry name" value="HAMP"/>
    <property type="match status" value="1"/>
</dbReference>
<dbReference type="Proteomes" id="UP000186524">
    <property type="component" value="Unassembled WGS sequence"/>
</dbReference>
<feature type="transmembrane region" description="Helical" evidence="13">
    <location>
        <begin position="184"/>
        <end position="203"/>
    </location>
</feature>
<keyword evidence="5" id="KW-0597">Phosphoprotein</keyword>
<evidence type="ECO:0000256" key="11">
    <source>
        <dbReference type="ARBA" id="ARBA00023136"/>
    </source>
</evidence>
<dbReference type="PANTHER" id="PTHR43065:SF10">
    <property type="entry name" value="PEROXIDE STRESS-ACTIVATED HISTIDINE KINASE MAK3"/>
    <property type="match status" value="1"/>
</dbReference>
<evidence type="ECO:0000259" key="14">
    <source>
        <dbReference type="PROSITE" id="PS50109"/>
    </source>
</evidence>